<protein>
    <submittedName>
        <fullName evidence="2">Alpha/beta fold hydrolase</fullName>
    </submittedName>
</protein>
<evidence type="ECO:0000259" key="1">
    <source>
        <dbReference type="Pfam" id="PF00561"/>
    </source>
</evidence>
<name>A0ABT8AV19_9HYPH</name>
<dbReference type="PANTHER" id="PTHR43798:SF33">
    <property type="entry name" value="HYDROLASE, PUTATIVE (AFU_ORTHOLOGUE AFUA_2G14860)-RELATED"/>
    <property type="match status" value="1"/>
</dbReference>
<dbReference type="InterPro" id="IPR050266">
    <property type="entry name" value="AB_hydrolase_sf"/>
</dbReference>
<evidence type="ECO:0000313" key="3">
    <source>
        <dbReference type="Proteomes" id="UP001244297"/>
    </source>
</evidence>
<dbReference type="SUPFAM" id="SSF53474">
    <property type="entry name" value="alpha/beta-Hydrolases"/>
    <property type="match status" value="1"/>
</dbReference>
<gene>
    <name evidence="2" type="ORF">QWZ18_24705</name>
</gene>
<keyword evidence="2" id="KW-0378">Hydrolase</keyword>
<dbReference type="RefSeq" id="WP_238291215.1">
    <property type="nucleotide sequence ID" value="NZ_BPQS01000034.1"/>
</dbReference>
<dbReference type="Gene3D" id="3.40.50.1820">
    <property type="entry name" value="alpha/beta hydrolase"/>
    <property type="match status" value="1"/>
</dbReference>
<keyword evidence="3" id="KW-1185">Reference proteome</keyword>
<proteinExistence type="predicted"/>
<organism evidence="2 3">
    <name type="scientific">Methylobacterium longum</name>
    <dbReference type="NCBI Taxonomy" id="767694"/>
    <lineage>
        <taxon>Bacteria</taxon>
        <taxon>Pseudomonadati</taxon>
        <taxon>Pseudomonadota</taxon>
        <taxon>Alphaproteobacteria</taxon>
        <taxon>Hyphomicrobiales</taxon>
        <taxon>Methylobacteriaceae</taxon>
        <taxon>Methylobacterium</taxon>
    </lineage>
</organism>
<feature type="domain" description="AB hydrolase-1" evidence="1">
    <location>
        <begin position="19"/>
        <end position="245"/>
    </location>
</feature>
<dbReference type="Proteomes" id="UP001244297">
    <property type="component" value="Unassembled WGS sequence"/>
</dbReference>
<evidence type="ECO:0000313" key="2">
    <source>
        <dbReference type="EMBL" id="MDN3573804.1"/>
    </source>
</evidence>
<dbReference type="Pfam" id="PF00561">
    <property type="entry name" value="Abhydrolase_1"/>
    <property type="match status" value="1"/>
</dbReference>
<dbReference type="InterPro" id="IPR000073">
    <property type="entry name" value="AB_hydrolase_1"/>
</dbReference>
<dbReference type="InterPro" id="IPR029058">
    <property type="entry name" value="AB_hydrolase_fold"/>
</dbReference>
<sequence>MQSMVADGQVALAVSGEGPPLVLLHSLLADATSFDRVAPGLGRDFRILIPDLPGFGGSAPAPGGLEAVADRVAQAVREAADGQPAAGLGNGYGGFVLLLCALRHPGLFDRLVLADCGACFPEPGREAFRGMARAAGEKGLAAIADTAMRRLFAPAFQDAHPNLMAERRAAFLRTDPAVFQAACAALAGLDLRGRLSELRVPVLVLVGEHDEATPPTMGRELAAGLPEATFVMVPDCAHVPQLQSPEAFETEVRAFLQGQAARR</sequence>
<dbReference type="EMBL" id="JAUFPT010000083">
    <property type="protein sequence ID" value="MDN3573804.1"/>
    <property type="molecule type" value="Genomic_DNA"/>
</dbReference>
<accession>A0ABT8AV19</accession>
<dbReference type="GO" id="GO:0016787">
    <property type="term" value="F:hydrolase activity"/>
    <property type="evidence" value="ECO:0007669"/>
    <property type="project" value="UniProtKB-KW"/>
</dbReference>
<dbReference type="PRINTS" id="PR00111">
    <property type="entry name" value="ABHYDROLASE"/>
</dbReference>
<dbReference type="PANTHER" id="PTHR43798">
    <property type="entry name" value="MONOACYLGLYCEROL LIPASE"/>
    <property type="match status" value="1"/>
</dbReference>
<reference evidence="3" key="1">
    <citation type="journal article" date="2019" name="Int. J. Syst. Evol. Microbiol.">
        <title>The Global Catalogue of Microorganisms (GCM) 10K type strain sequencing project: providing services to taxonomists for standard genome sequencing and annotation.</title>
        <authorList>
            <consortium name="The Broad Institute Genomics Platform"/>
            <consortium name="The Broad Institute Genome Sequencing Center for Infectious Disease"/>
            <person name="Wu L."/>
            <person name="Ma J."/>
        </authorList>
    </citation>
    <scope>NUCLEOTIDE SEQUENCE [LARGE SCALE GENOMIC DNA]</scope>
    <source>
        <strain evidence="3">CECT 7806</strain>
    </source>
</reference>
<comment type="caution">
    <text evidence="2">The sequence shown here is derived from an EMBL/GenBank/DDBJ whole genome shotgun (WGS) entry which is preliminary data.</text>
</comment>